<dbReference type="NCBIfam" id="TIGR01587">
    <property type="entry name" value="cas3_core"/>
    <property type="match status" value="1"/>
</dbReference>
<dbReference type="InterPro" id="IPR001650">
    <property type="entry name" value="Helicase_C-like"/>
</dbReference>
<dbReference type="InterPro" id="IPR006483">
    <property type="entry name" value="CRISPR-assoc_Cas3_HD"/>
</dbReference>
<dbReference type="InterPro" id="IPR011545">
    <property type="entry name" value="DEAD/DEAH_box_helicase_dom"/>
</dbReference>
<gene>
    <name evidence="14" type="ordered locus">aq_371</name>
</gene>
<evidence type="ECO:0000256" key="7">
    <source>
        <dbReference type="ARBA" id="ARBA00022806"/>
    </source>
</evidence>
<dbReference type="CDD" id="cd09639">
    <property type="entry name" value="Cas3_I"/>
    <property type="match status" value="1"/>
</dbReference>
<evidence type="ECO:0000256" key="10">
    <source>
        <dbReference type="ARBA" id="ARBA00038437"/>
    </source>
</evidence>
<dbReference type="GO" id="GO:0005829">
    <property type="term" value="C:cytosol"/>
    <property type="evidence" value="ECO:0000318"/>
    <property type="project" value="GO_Central"/>
</dbReference>
<dbReference type="InterPro" id="IPR050079">
    <property type="entry name" value="DEAD_box_RNA_helicase"/>
</dbReference>
<dbReference type="InterPro" id="IPR038257">
    <property type="entry name" value="CRISPR-assoc_Cas3_HD_sf"/>
</dbReference>
<dbReference type="Gene3D" id="1.10.3210.30">
    <property type="match status" value="1"/>
</dbReference>
<evidence type="ECO:0000256" key="6">
    <source>
        <dbReference type="ARBA" id="ARBA00022801"/>
    </source>
</evidence>
<feature type="domain" description="Helicase C-terminal" evidence="12">
    <location>
        <begin position="433"/>
        <end position="585"/>
    </location>
</feature>
<name>O66694_AQUAE</name>
<evidence type="ECO:0000256" key="2">
    <source>
        <dbReference type="ARBA" id="ARBA00009046"/>
    </source>
</evidence>
<evidence type="ECO:0008006" key="16">
    <source>
        <dbReference type="Google" id="ProtNLM"/>
    </source>
</evidence>
<evidence type="ECO:0000256" key="1">
    <source>
        <dbReference type="ARBA" id="ARBA00006847"/>
    </source>
</evidence>
<dbReference type="PANTHER" id="PTHR47959">
    <property type="entry name" value="ATP-DEPENDENT RNA HELICASE RHLE-RELATED"/>
    <property type="match status" value="1"/>
</dbReference>
<dbReference type="SMART" id="SM00490">
    <property type="entry name" value="HELICc"/>
    <property type="match status" value="1"/>
</dbReference>
<dbReference type="OrthoDB" id="9810236at2"/>
<sequence>MRENLRELLKKAWAKSDGTTIREHTDTLLKNLSILKNLFGEKIEEACPEDFRELLWKALELSCEYHDYGKLHCFFQKKVGNKNWKVLKGIPEVRHNLLSPAFVECEDENLKLLVQKVVLHHHEVPDQFEKAKEVLIKEFGFSEGKAKELDKLIGEEERFLERIALKKFKKRNSESLKKFYTLVKGLLLRIDHASSNKHLSEMEKGKLENPEKNVKDYLRKKGAQLNELQNYVLENREECLVVVAPTGYGKTEAGFIFLKDKGFFTLPFRVSANGIYERARAVFGENVGLLHSSSLIELMKKEEDELDTNTFEGIWKNYQHSKSFAYPLTVCTPDQIMPFVFKFSGYEKYLALLSYSRIVIDELQVYAPYTMAFIVKALEVIKDFGSKFMVMTATFPEFLRRFFEKMEIPFKEFPELKPRHNVKLLEDTLGSESSINLIRSLSEEGKVLVIVNTVRKAQELSLLLNAPVLHSRFLQKHRAKKEEEIKEFFSSGEKGVWVTTQLAEVSLDLDADFLVTELSTIDSLIQRMGRCNRKGIKDIENPNVYVFTQEPSGKGSVYPKELLELTRKALTEGIWEYDVKERAIKEVFGENIKKTKYYDQFKSALEYVEGFWRGSISLKESRHDAVQKFRDILSLNVIPYQFREEVLKVYKKWRESSDILERVLAFNELQSYTFSYPYSEKLLREGKIKKASELQELNVFWIKGDYDENLGFRISKEEDPEVIEDDNIL</sequence>
<dbReference type="PROSITE" id="PS51194">
    <property type="entry name" value="HELICASE_CTER"/>
    <property type="match status" value="1"/>
</dbReference>
<dbReference type="Pfam" id="PF22590">
    <property type="entry name" value="Cas3-like_C_2"/>
    <property type="match status" value="1"/>
</dbReference>
<dbReference type="STRING" id="224324.aq_371"/>
<dbReference type="GO" id="GO:0003676">
    <property type="term" value="F:nucleic acid binding"/>
    <property type="evidence" value="ECO:0007669"/>
    <property type="project" value="InterPro"/>
</dbReference>
<dbReference type="GO" id="GO:0016787">
    <property type="term" value="F:hydrolase activity"/>
    <property type="evidence" value="ECO:0007669"/>
    <property type="project" value="UniProtKB-KW"/>
</dbReference>
<dbReference type="EnsemblBacteria" id="AAC06651">
    <property type="protein sequence ID" value="AAC06651"/>
    <property type="gene ID" value="aq_371"/>
</dbReference>
<dbReference type="InterPro" id="IPR027417">
    <property type="entry name" value="P-loop_NTPase"/>
</dbReference>
<dbReference type="GO" id="GO:0046872">
    <property type="term" value="F:metal ion binding"/>
    <property type="evidence" value="ECO:0007669"/>
    <property type="project" value="UniProtKB-KW"/>
</dbReference>
<dbReference type="PATRIC" id="fig|224324.8.peg.300"/>
<evidence type="ECO:0000259" key="12">
    <source>
        <dbReference type="PROSITE" id="PS51194"/>
    </source>
</evidence>
<keyword evidence="8" id="KW-0067">ATP-binding</keyword>
<dbReference type="Proteomes" id="UP000000798">
    <property type="component" value="Chromosome"/>
</dbReference>
<dbReference type="HOGENOM" id="CLU_009347_0_0_0"/>
<evidence type="ECO:0000256" key="9">
    <source>
        <dbReference type="ARBA" id="ARBA00023118"/>
    </source>
</evidence>
<dbReference type="RefSeq" id="WP_010880192.1">
    <property type="nucleotide sequence ID" value="NC_000918.1"/>
</dbReference>
<keyword evidence="5" id="KW-0547">Nucleotide-binding</keyword>
<keyword evidence="3" id="KW-0540">Nuclease</keyword>
<keyword evidence="9" id="KW-0051">Antiviral defense</keyword>
<keyword evidence="4" id="KW-0479">Metal-binding</keyword>
<dbReference type="Gene3D" id="3.40.50.300">
    <property type="entry name" value="P-loop containing nucleotide triphosphate hydrolases"/>
    <property type="match status" value="2"/>
</dbReference>
<evidence type="ECO:0000256" key="4">
    <source>
        <dbReference type="ARBA" id="ARBA00022723"/>
    </source>
</evidence>
<dbReference type="PANTHER" id="PTHR47959:SF16">
    <property type="entry name" value="CRISPR-ASSOCIATED NUCLEASE_HELICASE CAS3-RELATED"/>
    <property type="match status" value="1"/>
</dbReference>
<proteinExistence type="inferred from homology"/>
<dbReference type="KEGG" id="aae:aq_371"/>
<dbReference type="EMBL" id="AE000657">
    <property type="protein sequence ID" value="AAC06651.1"/>
    <property type="molecule type" value="Genomic_DNA"/>
</dbReference>
<dbReference type="PROSITE" id="PS51643">
    <property type="entry name" value="HD_CAS3"/>
    <property type="match status" value="1"/>
</dbReference>
<dbReference type="eggNOG" id="COG1203">
    <property type="taxonomic scope" value="Bacteria"/>
</dbReference>
<keyword evidence="15" id="KW-1185">Reference proteome</keyword>
<dbReference type="SUPFAM" id="SSF52540">
    <property type="entry name" value="P-loop containing nucleoside triphosphate hydrolases"/>
    <property type="match status" value="1"/>
</dbReference>
<organism evidence="14 15">
    <name type="scientific">Aquifex aeolicus (strain VF5)</name>
    <dbReference type="NCBI Taxonomy" id="224324"/>
    <lineage>
        <taxon>Bacteria</taxon>
        <taxon>Pseudomonadati</taxon>
        <taxon>Aquificota</taxon>
        <taxon>Aquificia</taxon>
        <taxon>Aquificales</taxon>
        <taxon>Aquificaceae</taxon>
        <taxon>Aquifex</taxon>
    </lineage>
</organism>
<feature type="domain" description="HD Cas3-type" evidence="13">
    <location>
        <begin position="14"/>
        <end position="193"/>
    </location>
</feature>
<protein>
    <recommendedName>
        <fullName evidence="16">CRISPR-associated helicase Cas3</fullName>
    </recommendedName>
</protein>
<accession>O66694</accession>
<dbReference type="PIR" id="B70333">
    <property type="entry name" value="B70333"/>
</dbReference>
<evidence type="ECO:0000313" key="15">
    <source>
        <dbReference type="Proteomes" id="UP000000798"/>
    </source>
</evidence>
<dbReference type="Pfam" id="PF00270">
    <property type="entry name" value="DEAD"/>
    <property type="match status" value="1"/>
</dbReference>
<dbReference type="InterPro" id="IPR014001">
    <property type="entry name" value="Helicase_ATP-bd"/>
</dbReference>
<dbReference type="GO" id="GO:0004518">
    <property type="term" value="F:nuclease activity"/>
    <property type="evidence" value="ECO:0007669"/>
    <property type="project" value="UniProtKB-KW"/>
</dbReference>
<keyword evidence="7" id="KW-0347">Helicase</keyword>
<evidence type="ECO:0000259" key="13">
    <source>
        <dbReference type="PROSITE" id="PS51643"/>
    </source>
</evidence>
<dbReference type="AlphaFoldDB" id="O66694"/>
<evidence type="ECO:0000256" key="3">
    <source>
        <dbReference type="ARBA" id="ARBA00022722"/>
    </source>
</evidence>
<dbReference type="NCBIfam" id="TIGR01596">
    <property type="entry name" value="cas3_HD"/>
    <property type="match status" value="1"/>
</dbReference>
<reference evidence="14 15" key="1">
    <citation type="journal article" date="1998" name="Nature">
        <title>The complete genome of the hyperthermophilic bacterium Aquifex aeolicus.</title>
        <authorList>
            <person name="Deckert G."/>
            <person name="Warren P.V."/>
            <person name="Gaasterland T."/>
            <person name="Young W.G."/>
            <person name="Lenox A.L."/>
            <person name="Graham D.E."/>
            <person name="Overbeek R."/>
            <person name="Snead M.A."/>
            <person name="Keller M."/>
            <person name="Aujay M."/>
            <person name="Huber R."/>
            <person name="Feldman R.A."/>
            <person name="Short J.M."/>
            <person name="Olson G.J."/>
            <person name="Swanson R.V."/>
        </authorList>
    </citation>
    <scope>NUCLEOTIDE SEQUENCE [LARGE SCALE GENOMIC DNA]</scope>
    <source>
        <strain evidence="14 15">VF5</strain>
    </source>
</reference>
<comment type="similarity">
    <text evidence="1">In the N-terminal section; belongs to the CRISPR-associated nuclease Cas3-HD family.</text>
</comment>
<dbReference type="GO" id="GO:0051607">
    <property type="term" value="P:defense response to virus"/>
    <property type="evidence" value="ECO:0007669"/>
    <property type="project" value="UniProtKB-KW"/>
</dbReference>
<evidence type="ECO:0000256" key="8">
    <source>
        <dbReference type="ARBA" id="ARBA00022840"/>
    </source>
</evidence>
<dbReference type="InterPro" id="IPR006474">
    <property type="entry name" value="Helicase_Cas3_CRISPR-ass_core"/>
</dbReference>
<evidence type="ECO:0000256" key="5">
    <source>
        <dbReference type="ARBA" id="ARBA00022741"/>
    </source>
</evidence>
<dbReference type="InParanoid" id="O66694"/>
<evidence type="ECO:0000259" key="11">
    <source>
        <dbReference type="PROSITE" id="PS51192"/>
    </source>
</evidence>
<dbReference type="GO" id="GO:0005524">
    <property type="term" value="F:ATP binding"/>
    <property type="evidence" value="ECO:0007669"/>
    <property type="project" value="UniProtKB-KW"/>
</dbReference>
<dbReference type="GO" id="GO:0003724">
    <property type="term" value="F:RNA helicase activity"/>
    <property type="evidence" value="ECO:0000318"/>
    <property type="project" value="GO_Central"/>
</dbReference>
<dbReference type="PROSITE" id="PS51192">
    <property type="entry name" value="HELICASE_ATP_BIND_1"/>
    <property type="match status" value="1"/>
</dbReference>
<dbReference type="eggNOG" id="COG2254">
    <property type="taxonomic scope" value="Bacteria"/>
</dbReference>
<comment type="similarity">
    <text evidence="10">Belongs to the DEAD box helicase family.</text>
</comment>
<feature type="domain" description="Helicase ATP-binding" evidence="11">
    <location>
        <begin position="231"/>
        <end position="413"/>
    </location>
</feature>
<dbReference type="SMART" id="SM00487">
    <property type="entry name" value="DEXDc"/>
    <property type="match status" value="1"/>
</dbReference>
<comment type="similarity">
    <text evidence="2">In the central section; belongs to the CRISPR-associated helicase Cas3 family.</text>
</comment>
<evidence type="ECO:0000313" key="14">
    <source>
        <dbReference type="EMBL" id="AAC06651.1"/>
    </source>
</evidence>
<dbReference type="CDD" id="cd09641">
    <property type="entry name" value="Cas3''_I"/>
    <property type="match status" value="1"/>
</dbReference>
<keyword evidence="6" id="KW-0378">Hydrolase</keyword>
<dbReference type="InterPro" id="IPR054712">
    <property type="entry name" value="Cas3-like_dom"/>
</dbReference>